<sequence length="83" mass="9131">MIKSIIRVASEALSRERYALEVMKEYGVTREGIGLSKEPAVCGLLEDIIEAAEGMDLVAVRRLIEGIDIDQVREELLEILGGS</sequence>
<dbReference type="EMBL" id="MT143884">
    <property type="protein sequence ID" value="QJB04515.1"/>
    <property type="molecule type" value="Genomic_DNA"/>
</dbReference>
<accession>A0A6M3MG71</accession>
<dbReference type="AlphaFoldDB" id="A0A6M3MG71"/>
<evidence type="ECO:0000313" key="2">
    <source>
        <dbReference type="EMBL" id="QJB04515.1"/>
    </source>
</evidence>
<proteinExistence type="predicted"/>
<organism evidence="2">
    <name type="scientific">viral metagenome</name>
    <dbReference type="NCBI Taxonomy" id="1070528"/>
    <lineage>
        <taxon>unclassified sequences</taxon>
        <taxon>metagenomes</taxon>
        <taxon>organismal metagenomes</taxon>
    </lineage>
</organism>
<evidence type="ECO:0000313" key="1">
    <source>
        <dbReference type="EMBL" id="QJA99131.1"/>
    </source>
</evidence>
<protein>
    <submittedName>
        <fullName evidence="2">Uncharacterized protein</fullName>
    </submittedName>
</protein>
<dbReference type="EMBL" id="MT143630">
    <property type="protein sequence ID" value="QJA99131.1"/>
    <property type="molecule type" value="Genomic_DNA"/>
</dbReference>
<reference evidence="2" key="1">
    <citation type="submission" date="2020-03" db="EMBL/GenBank/DDBJ databases">
        <title>The deep terrestrial virosphere.</title>
        <authorList>
            <person name="Holmfeldt K."/>
            <person name="Nilsson E."/>
            <person name="Simone D."/>
            <person name="Lopez-Fernandez M."/>
            <person name="Wu X."/>
            <person name="de Brujin I."/>
            <person name="Lundin D."/>
            <person name="Andersson A."/>
            <person name="Bertilsson S."/>
            <person name="Dopson M."/>
        </authorList>
    </citation>
    <scope>NUCLEOTIDE SEQUENCE</scope>
    <source>
        <strain evidence="1">MM171A01309</strain>
        <strain evidence="2">MM171B00234</strain>
    </source>
</reference>
<gene>
    <name evidence="1" type="ORF">MM171A01309_0018</name>
    <name evidence="2" type="ORF">MM171B00234_0016</name>
</gene>
<name>A0A6M3MG71_9ZZZZ</name>